<protein>
    <submittedName>
        <fullName evidence="2">Uncharacterized protein</fullName>
    </submittedName>
</protein>
<evidence type="ECO:0000313" key="2">
    <source>
        <dbReference type="EMBL" id="KAJ5068730.1"/>
    </source>
</evidence>
<gene>
    <name evidence="2" type="ORF">M0811_02673</name>
</gene>
<comment type="caution">
    <text evidence="2">The sequence shown here is derived from an EMBL/GenBank/DDBJ whole genome shotgun (WGS) entry which is preliminary data.</text>
</comment>
<keyword evidence="3" id="KW-1185">Reference proteome</keyword>
<dbReference type="Gene3D" id="3.90.1140.10">
    <property type="entry name" value="Cyclic phosphodiesterase"/>
    <property type="match status" value="1"/>
</dbReference>
<evidence type="ECO:0000256" key="1">
    <source>
        <dbReference type="SAM" id="SignalP"/>
    </source>
</evidence>
<proteinExistence type="predicted"/>
<dbReference type="OrthoDB" id="193049at2759"/>
<dbReference type="EMBL" id="JAPDFW010000114">
    <property type="protein sequence ID" value="KAJ5068730.1"/>
    <property type="molecule type" value="Genomic_DNA"/>
</dbReference>
<organism evidence="2 3">
    <name type="scientific">Anaeramoeba ignava</name>
    <name type="common">Anaerobic marine amoeba</name>
    <dbReference type="NCBI Taxonomy" id="1746090"/>
    <lineage>
        <taxon>Eukaryota</taxon>
        <taxon>Metamonada</taxon>
        <taxon>Anaeramoebidae</taxon>
        <taxon>Anaeramoeba</taxon>
    </lineage>
</organism>
<dbReference type="Proteomes" id="UP001149090">
    <property type="component" value="Unassembled WGS sequence"/>
</dbReference>
<keyword evidence="1" id="KW-0732">Signal</keyword>
<evidence type="ECO:0000313" key="3">
    <source>
        <dbReference type="Proteomes" id="UP001149090"/>
    </source>
</evidence>
<feature type="signal peptide" evidence="1">
    <location>
        <begin position="1"/>
        <end position="22"/>
    </location>
</feature>
<dbReference type="AlphaFoldDB" id="A0A9Q0LB68"/>
<feature type="chain" id="PRO_5040251640" evidence="1">
    <location>
        <begin position="23"/>
        <end position="219"/>
    </location>
</feature>
<sequence>MNLFLSSIFIIILLLIFGISSSFDTCWNGDSDCMTCPEDSKENWTSLMYLSYHISFTEEIHKAQEIIKNSAESSSQIIRMESDIELHTSLNYFCCHNSEEKEIIKKVLREYYWEPIDLEYNRVGCNIDHDNKTIYLLALMSEESEKKMFDWIRGIEKAISDAGVHVNHPRLQEFHCTMARVTHDFPSDSVVLDISNQISSFGSIHFSWFYNDGEFVFAS</sequence>
<name>A0A9Q0LB68_ANAIG</name>
<reference evidence="2" key="1">
    <citation type="submission" date="2022-10" db="EMBL/GenBank/DDBJ databases">
        <title>Novel sulphate-reducing endosymbionts in the free-living metamonad Anaeramoeba.</title>
        <authorList>
            <person name="Jerlstrom-Hultqvist J."/>
            <person name="Cepicka I."/>
            <person name="Gallot-Lavallee L."/>
            <person name="Salas-Leiva D."/>
            <person name="Curtis B.A."/>
            <person name="Zahonova K."/>
            <person name="Pipaliya S."/>
            <person name="Dacks J."/>
            <person name="Roger A.J."/>
        </authorList>
    </citation>
    <scope>NUCLEOTIDE SEQUENCE</scope>
    <source>
        <strain evidence="2">BMAN</strain>
    </source>
</reference>
<accession>A0A9Q0LB68</accession>